<name>A0ABQ7ZGQ4_BRANA</name>
<protein>
    <submittedName>
        <fullName evidence="2">Uncharacterized protein</fullName>
    </submittedName>
</protein>
<reference evidence="2 3" key="1">
    <citation type="submission" date="2021-05" db="EMBL/GenBank/DDBJ databases">
        <title>Genome Assembly of Synthetic Allotetraploid Brassica napus Reveals Homoeologous Exchanges between Subgenomes.</title>
        <authorList>
            <person name="Davis J.T."/>
        </authorList>
    </citation>
    <scope>NUCLEOTIDE SEQUENCE [LARGE SCALE GENOMIC DNA]</scope>
    <source>
        <strain evidence="3">cv. Da-Ae</strain>
        <tissue evidence="2">Seedling</tissue>
    </source>
</reference>
<keyword evidence="1" id="KW-1133">Transmembrane helix</keyword>
<comment type="caution">
    <text evidence="2">The sequence shown here is derived from an EMBL/GenBank/DDBJ whole genome shotgun (WGS) entry which is preliminary data.</text>
</comment>
<organism evidence="2 3">
    <name type="scientific">Brassica napus</name>
    <name type="common">Rape</name>
    <dbReference type="NCBI Taxonomy" id="3708"/>
    <lineage>
        <taxon>Eukaryota</taxon>
        <taxon>Viridiplantae</taxon>
        <taxon>Streptophyta</taxon>
        <taxon>Embryophyta</taxon>
        <taxon>Tracheophyta</taxon>
        <taxon>Spermatophyta</taxon>
        <taxon>Magnoliopsida</taxon>
        <taxon>eudicotyledons</taxon>
        <taxon>Gunneridae</taxon>
        <taxon>Pentapetalae</taxon>
        <taxon>rosids</taxon>
        <taxon>malvids</taxon>
        <taxon>Brassicales</taxon>
        <taxon>Brassicaceae</taxon>
        <taxon>Brassiceae</taxon>
        <taxon>Brassica</taxon>
    </lineage>
</organism>
<feature type="non-terminal residue" evidence="2">
    <location>
        <position position="293"/>
    </location>
</feature>
<accession>A0ABQ7ZGQ4</accession>
<dbReference type="Proteomes" id="UP000824890">
    <property type="component" value="Unassembled WGS sequence"/>
</dbReference>
<evidence type="ECO:0000313" key="2">
    <source>
        <dbReference type="EMBL" id="KAH0879328.1"/>
    </source>
</evidence>
<sequence>MGRLLGLPSVKLRIFRNLTDVDLEENYKLQEVLEEIKEEDKDIEDAAGKEVNVDVAEKKKGAHKVLFKQSVAAGGTTKKRLVQAFIPPRKRPSTKTTVVSQGEGSKHQEDRVPQTQIQFFQSLMFMVTEEELSEQMEGSGCFVFSFLISSLRSFIYFIFVISWLHGLILLSAGSLNKILIWNKYGHFGFWSYYMVLRLVSSNQMQFDSSCYIEVQDMFIGLVYLHLVSLNQVQVAVGWGGMKRVYVSKFDCRHFIMTWDSGLRWIRGIRRCYEYLKMLQGKLYFSMVWRLCIL</sequence>
<evidence type="ECO:0000313" key="3">
    <source>
        <dbReference type="Proteomes" id="UP000824890"/>
    </source>
</evidence>
<keyword evidence="3" id="KW-1185">Reference proteome</keyword>
<keyword evidence="1" id="KW-0812">Transmembrane</keyword>
<evidence type="ECO:0000256" key="1">
    <source>
        <dbReference type="SAM" id="Phobius"/>
    </source>
</evidence>
<keyword evidence="1" id="KW-0472">Membrane</keyword>
<dbReference type="EMBL" id="JAGKQM010000015">
    <property type="protein sequence ID" value="KAH0879328.1"/>
    <property type="molecule type" value="Genomic_DNA"/>
</dbReference>
<gene>
    <name evidence="2" type="ORF">HID58_066722</name>
</gene>
<feature type="transmembrane region" description="Helical" evidence="1">
    <location>
        <begin position="154"/>
        <end position="172"/>
    </location>
</feature>
<proteinExistence type="predicted"/>